<dbReference type="OrthoDB" id="2082707at2"/>
<dbReference type="Proteomes" id="UP000316096">
    <property type="component" value="Unassembled WGS sequence"/>
</dbReference>
<protein>
    <submittedName>
        <fullName evidence="3">Uncharacterized protein DUF3494</fullName>
    </submittedName>
</protein>
<dbReference type="InterPro" id="IPR021884">
    <property type="entry name" value="Ice-bd_prot"/>
</dbReference>
<dbReference type="EMBL" id="VFOZ01000003">
    <property type="protein sequence ID" value="TQL88232.1"/>
    <property type="molecule type" value="Genomic_DNA"/>
</dbReference>
<accession>A0A543BTT7</accession>
<organism evidence="3 4">
    <name type="scientific">Actinoallomurus bryophytorum</name>
    <dbReference type="NCBI Taxonomy" id="1490222"/>
    <lineage>
        <taxon>Bacteria</taxon>
        <taxon>Bacillati</taxon>
        <taxon>Actinomycetota</taxon>
        <taxon>Actinomycetes</taxon>
        <taxon>Streptosporangiales</taxon>
        <taxon>Thermomonosporaceae</taxon>
        <taxon>Actinoallomurus</taxon>
    </lineage>
</organism>
<sequence length="504" mass="51938">VTLDGQGDPNAVFIIQMGSTLTTASNSRVRLINRAQAANVFWQVGSSATLGTNSIFVGNILALTSITVTTGVKIFGRALARNGAVTLDTNIIRSTAGEPTNIDGFPYLYDQTGTGGGPKVWVIGHHGYTPMTAPKIFCTDAATQVPCPDKNGTKAFPMPLNTQPLPLDTDTPGDVATTEVPQFVPDPSGTRIFYPVVTRTPFPGFPGGSVGAGCVDLQNQLNCAYTPLAALTNTAGQSNVNGLAGFVAVGTNLYGTTTSGRELCMSTATLTPCPGQPFATNTPPNDDRAGLGPTDFIGSKAAIGGRVYTASNGPDPSTTTVTHAPALTCFDPATNAPCAGWGVKVLTTASDAYVATAVFPDYDAGGTVVGVCTVTGKRTTQQPTVNCYDFSGNVVTPPPGLAGMFPAGGTGSVIFPPTNLTVGGDVRSYLPFYTQDNVYPGNTLCYDWTVQAACPGFPPVDGHPSVNGGDTHDYGYAGTAACLYGTGDRRFLFTVDTVTGAAEC</sequence>
<dbReference type="RefSeq" id="WP_141964107.1">
    <property type="nucleotide sequence ID" value="NZ_VFOZ01000003.1"/>
</dbReference>
<keyword evidence="2" id="KW-0732">Signal</keyword>
<gene>
    <name evidence="3" type="ORF">FB559_8851</name>
</gene>
<dbReference type="AlphaFoldDB" id="A0A543BTT7"/>
<comment type="similarity">
    <text evidence="1">Belongs to the ice-binding protein family.</text>
</comment>
<evidence type="ECO:0000256" key="1">
    <source>
        <dbReference type="ARBA" id="ARBA00005445"/>
    </source>
</evidence>
<comment type="caution">
    <text evidence="3">The sequence shown here is derived from an EMBL/GenBank/DDBJ whole genome shotgun (WGS) entry which is preliminary data.</text>
</comment>
<evidence type="ECO:0000313" key="3">
    <source>
        <dbReference type="EMBL" id="TQL88232.1"/>
    </source>
</evidence>
<keyword evidence="4" id="KW-1185">Reference proteome</keyword>
<proteinExistence type="inferred from homology"/>
<evidence type="ECO:0000256" key="2">
    <source>
        <dbReference type="ARBA" id="ARBA00022729"/>
    </source>
</evidence>
<reference evidence="3 4" key="1">
    <citation type="submission" date="2019-06" db="EMBL/GenBank/DDBJ databases">
        <title>Sequencing the genomes of 1000 actinobacteria strains.</title>
        <authorList>
            <person name="Klenk H.-P."/>
        </authorList>
    </citation>
    <scope>NUCLEOTIDE SEQUENCE [LARGE SCALE GENOMIC DNA]</scope>
    <source>
        <strain evidence="3 4">DSM 102200</strain>
    </source>
</reference>
<feature type="non-terminal residue" evidence="3">
    <location>
        <position position="1"/>
    </location>
</feature>
<evidence type="ECO:0000313" key="4">
    <source>
        <dbReference type="Proteomes" id="UP000316096"/>
    </source>
</evidence>
<name>A0A543BTT7_9ACTN</name>
<dbReference type="Pfam" id="PF11999">
    <property type="entry name" value="Ice_binding"/>
    <property type="match status" value="1"/>
</dbReference>